<dbReference type="EMBL" id="MU001707">
    <property type="protein sequence ID" value="KAF2452540.1"/>
    <property type="molecule type" value="Genomic_DNA"/>
</dbReference>
<dbReference type="Proteomes" id="UP000799766">
    <property type="component" value="Unassembled WGS sequence"/>
</dbReference>
<organism evidence="3 4">
    <name type="scientific">Lineolata rhizophorae</name>
    <dbReference type="NCBI Taxonomy" id="578093"/>
    <lineage>
        <taxon>Eukaryota</taxon>
        <taxon>Fungi</taxon>
        <taxon>Dikarya</taxon>
        <taxon>Ascomycota</taxon>
        <taxon>Pezizomycotina</taxon>
        <taxon>Dothideomycetes</taxon>
        <taxon>Dothideomycetes incertae sedis</taxon>
        <taxon>Lineolatales</taxon>
        <taxon>Lineolataceae</taxon>
        <taxon>Lineolata</taxon>
    </lineage>
</organism>
<feature type="region of interest" description="Disordered" evidence="1">
    <location>
        <begin position="111"/>
        <end position="143"/>
    </location>
</feature>
<name>A0A6A6NLD5_9PEZI</name>
<reference evidence="3" key="1">
    <citation type="journal article" date="2020" name="Stud. Mycol.">
        <title>101 Dothideomycetes genomes: a test case for predicting lifestyles and emergence of pathogens.</title>
        <authorList>
            <person name="Haridas S."/>
            <person name="Albert R."/>
            <person name="Binder M."/>
            <person name="Bloem J."/>
            <person name="Labutti K."/>
            <person name="Salamov A."/>
            <person name="Andreopoulos B."/>
            <person name="Baker S."/>
            <person name="Barry K."/>
            <person name="Bills G."/>
            <person name="Bluhm B."/>
            <person name="Cannon C."/>
            <person name="Castanera R."/>
            <person name="Culley D."/>
            <person name="Daum C."/>
            <person name="Ezra D."/>
            <person name="Gonzalez J."/>
            <person name="Henrissat B."/>
            <person name="Kuo A."/>
            <person name="Liang C."/>
            <person name="Lipzen A."/>
            <person name="Lutzoni F."/>
            <person name="Magnuson J."/>
            <person name="Mondo S."/>
            <person name="Nolan M."/>
            <person name="Ohm R."/>
            <person name="Pangilinan J."/>
            <person name="Park H.-J."/>
            <person name="Ramirez L."/>
            <person name="Alfaro M."/>
            <person name="Sun H."/>
            <person name="Tritt A."/>
            <person name="Yoshinaga Y."/>
            <person name="Zwiers L.-H."/>
            <person name="Turgeon B."/>
            <person name="Goodwin S."/>
            <person name="Spatafora J."/>
            <person name="Crous P."/>
            <person name="Grigoriev I."/>
        </authorList>
    </citation>
    <scope>NUCLEOTIDE SEQUENCE</scope>
    <source>
        <strain evidence="3">ATCC 16933</strain>
    </source>
</reference>
<keyword evidence="4" id="KW-1185">Reference proteome</keyword>
<evidence type="ECO:0000313" key="4">
    <source>
        <dbReference type="Proteomes" id="UP000799766"/>
    </source>
</evidence>
<accession>A0A6A6NLD5</accession>
<dbReference type="InterPro" id="IPR013087">
    <property type="entry name" value="Znf_C2H2_type"/>
</dbReference>
<gene>
    <name evidence="3" type="ORF">BDY21DRAFT_358831</name>
</gene>
<dbReference type="AlphaFoldDB" id="A0A6A6NLD5"/>
<protein>
    <recommendedName>
        <fullName evidence="2">C2H2-type domain-containing protein</fullName>
    </recommendedName>
</protein>
<evidence type="ECO:0000256" key="1">
    <source>
        <dbReference type="SAM" id="MobiDB-lite"/>
    </source>
</evidence>
<evidence type="ECO:0000313" key="3">
    <source>
        <dbReference type="EMBL" id="KAF2452540.1"/>
    </source>
</evidence>
<feature type="domain" description="C2H2-type" evidence="2">
    <location>
        <begin position="236"/>
        <end position="259"/>
    </location>
</feature>
<proteinExistence type="predicted"/>
<evidence type="ECO:0000259" key="2">
    <source>
        <dbReference type="SMART" id="SM00355"/>
    </source>
</evidence>
<dbReference type="SMART" id="SM00355">
    <property type="entry name" value="ZnF_C2H2"/>
    <property type="match status" value="2"/>
</dbReference>
<sequence>MQDPHIRDLRTQDSCIQDLRMLYLRMQDLRIQYLRMQDLHIRDLRIQDLFYTRDLRIQNLRMQDLRTRALRNLQVRPTTAVWTWTCSSTRANAPTARLTGQQPPATPCTIYTRATGPPSPPIRQDPLATPRTRRTRATARAKERYPTSIRAWERPWYARSAYLNPRMPAAPRQVRAAIRSWFSRRRRASHASKHASKTLRAARPRGPRWMLPKVHLPARQSSASRSRAPRAPSRLFCCIMCAKVSEGWTAALRHESAVHRSQSFPCSFKDCERSWPWRAYKRRSTLDHHLLDRHGVGQSDLTKKRVT</sequence>
<feature type="domain" description="C2H2-type" evidence="2">
    <location>
        <begin position="264"/>
        <end position="294"/>
    </location>
</feature>